<dbReference type="InterPro" id="IPR036439">
    <property type="entry name" value="Dockerin_dom_sf"/>
</dbReference>
<dbReference type="SUPFAM" id="SSF63446">
    <property type="entry name" value="Type I dockerin domain"/>
    <property type="match status" value="1"/>
</dbReference>
<dbReference type="AlphaFoldDB" id="A0AA51UHD4"/>
<evidence type="ECO:0000259" key="1">
    <source>
        <dbReference type="Pfam" id="PF00188"/>
    </source>
</evidence>
<dbReference type="Gene3D" id="3.40.33.10">
    <property type="entry name" value="CAP"/>
    <property type="match status" value="1"/>
</dbReference>
<dbReference type="Proteomes" id="UP001183006">
    <property type="component" value="Chromosome"/>
</dbReference>
<dbReference type="PANTHER" id="PTHR31157:SF1">
    <property type="entry name" value="SCP DOMAIN-CONTAINING PROTEIN"/>
    <property type="match status" value="1"/>
</dbReference>
<protein>
    <submittedName>
        <fullName evidence="2">CAP domain-containing protein</fullName>
    </submittedName>
</protein>
<name>A0AA51UHD4_9EURY</name>
<dbReference type="InterPro" id="IPR018247">
    <property type="entry name" value="EF_Hand_1_Ca_BS"/>
</dbReference>
<dbReference type="GeneID" id="84230500"/>
<dbReference type="InterPro" id="IPR014044">
    <property type="entry name" value="CAP_dom"/>
</dbReference>
<evidence type="ECO:0000313" key="2">
    <source>
        <dbReference type="EMBL" id="WMW21731.1"/>
    </source>
</evidence>
<dbReference type="InterPro" id="IPR035940">
    <property type="entry name" value="CAP_sf"/>
</dbReference>
<sequence>MNKTYYLPGYFFVFIILLTCFTSSASAEETYAVQEQQMLDLINDERLSYGLEPLILNPILTQVARDHSKEMIEMDYFSHDSFDGTLFSERIRDAGYPIYRIGENIAMNYPPNVVQAHENLMNSAGHRANILSSDYNEIGIGIWIGEYSSYSNTAMYTQDFGWNSNVVVPSFSIISSQPASDSIFSNGAEQIFSIQTNDLCDVSWSVDGTVVKADEDVTQSYYNIQSSSEGVYGIEVTAVNPKGSDSVSWVMEVVPEELPSESVKGDFDGDNDVDFDDFVELAEVYNSSLGDVTYSSVFDFDGDNDVDFDDFVEFAAVYNK</sequence>
<dbReference type="SUPFAM" id="SSF55797">
    <property type="entry name" value="PR-1-like"/>
    <property type="match status" value="1"/>
</dbReference>
<dbReference type="Gene3D" id="2.60.40.4130">
    <property type="match status" value="1"/>
</dbReference>
<dbReference type="PANTHER" id="PTHR31157">
    <property type="entry name" value="SCP DOMAIN-CONTAINING PROTEIN"/>
    <property type="match status" value="1"/>
</dbReference>
<proteinExistence type="predicted"/>
<dbReference type="KEGG" id="mmav:RE476_10125"/>
<keyword evidence="3" id="KW-1185">Reference proteome</keyword>
<dbReference type="PROSITE" id="PS00018">
    <property type="entry name" value="EF_HAND_1"/>
    <property type="match status" value="2"/>
</dbReference>
<dbReference type="Pfam" id="PF00188">
    <property type="entry name" value="CAP"/>
    <property type="match status" value="1"/>
</dbReference>
<dbReference type="RefSeq" id="WP_309307521.1">
    <property type="nucleotide sequence ID" value="NZ_CP133594.1"/>
</dbReference>
<dbReference type="EMBL" id="CP133594">
    <property type="protein sequence ID" value="WMW21731.1"/>
    <property type="molecule type" value="Genomic_DNA"/>
</dbReference>
<accession>A0AA51UHD4</accession>
<evidence type="ECO:0000313" key="3">
    <source>
        <dbReference type="Proteomes" id="UP001183006"/>
    </source>
</evidence>
<organism evidence="2 3">
    <name type="scientific">Methanolobus mangrovi</name>
    <dbReference type="NCBI Taxonomy" id="3072977"/>
    <lineage>
        <taxon>Archaea</taxon>
        <taxon>Methanobacteriati</taxon>
        <taxon>Methanobacteriota</taxon>
        <taxon>Stenosarchaea group</taxon>
        <taxon>Methanomicrobia</taxon>
        <taxon>Methanosarcinales</taxon>
        <taxon>Methanosarcinaceae</taxon>
        <taxon>Methanolobus</taxon>
    </lineage>
</organism>
<reference evidence="2" key="1">
    <citation type="submission" date="2023-08" db="EMBL/GenBank/DDBJ databases">
        <title>Methanolobus mangrovi sp. nov. and Methanolobus sediminis sp. nov, two novel methylotrophic methanogens isolated from mangrove sediments in China.</title>
        <authorList>
            <person name="Zhou J."/>
        </authorList>
    </citation>
    <scope>NUCLEOTIDE SEQUENCE</scope>
    <source>
        <strain evidence="2">FTZ2</strain>
    </source>
</reference>
<dbReference type="CDD" id="cd05379">
    <property type="entry name" value="CAP_bacterial"/>
    <property type="match status" value="1"/>
</dbReference>
<feature type="domain" description="SCP" evidence="1">
    <location>
        <begin position="39"/>
        <end position="159"/>
    </location>
</feature>
<dbReference type="GO" id="GO:0000272">
    <property type="term" value="P:polysaccharide catabolic process"/>
    <property type="evidence" value="ECO:0007669"/>
    <property type="project" value="InterPro"/>
</dbReference>
<gene>
    <name evidence="2" type="ORF">RE476_10125</name>
</gene>